<dbReference type="OrthoDB" id="9787654at2"/>
<evidence type="ECO:0000313" key="3">
    <source>
        <dbReference type="EMBL" id="PUB09538.1"/>
    </source>
</evidence>
<accession>A0A2T6K4J5</accession>
<dbReference type="PANTHER" id="PTHR43569">
    <property type="entry name" value="AMIDOHYDROLASE"/>
    <property type="match status" value="1"/>
</dbReference>
<evidence type="ECO:0000313" key="4">
    <source>
        <dbReference type="Proteomes" id="UP000244523"/>
    </source>
</evidence>
<dbReference type="Gene3D" id="3.20.20.140">
    <property type="entry name" value="Metal-dependent hydrolases"/>
    <property type="match status" value="1"/>
</dbReference>
<organism evidence="3 4">
    <name type="scientific">Yoonia sediminilitoris</name>
    <dbReference type="NCBI Taxonomy" id="1286148"/>
    <lineage>
        <taxon>Bacteria</taxon>
        <taxon>Pseudomonadati</taxon>
        <taxon>Pseudomonadota</taxon>
        <taxon>Alphaproteobacteria</taxon>
        <taxon>Rhodobacterales</taxon>
        <taxon>Paracoccaceae</taxon>
        <taxon>Yoonia</taxon>
    </lineage>
</organism>
<dbReference type="SUPFAM" id="SSF51556">
    <property type="entry name" value="Metallo-dependent hydrolases"/>
    <property type="match status" value="1"/>
</dbReference>
<sequence>MGSALDHDGPMPTEIVDAHHHLWDLGRFPYPWLAPDAPPRPFGNHDAIKRNYLTVDYLTHFDGLPLVGSVHVQANCGAANPSDETAWLADLSQTSGWPNAVVGDIDLSSEMAADILKAHAQYPLAKGVRAFVAHDRSGRWRLSDRPHMMNDLTFIRNASLLSEMGFSLDLVIVPDQLVEVAQLATAVPDLVIIIDHLATPEPVSLSSWRTGVEAVRGFDNIAMKLSGLWTIDKLWRPENLRSYTHHVLKQLGGDRLMYGSNAPIETLHCSVFDQVSTLASLIAENDPQSIDAVFCKTATRLYRL</sequence>
<evidence type="ECO:0000256" key="1">
    <source>
        <dbReference type="ARBA" id="ARBA00038310"/>
    </source>
</evidence>
<feature type="domain" description="Amidohydrolase-related" evidence="2">
    <location>
        <begin position="16"/>
        <end position="304"/>
    </location>
</feature>
<comment type="caution">
    <text evidence="3">The sequence shown here is derived from an EMBL/GenBank/DDBJ whole genome shotgun (WGS) entry which is preliminary data.</text>
</comment>
<evidence type="ECO:0000259" key="2">
    <source>
        <dbReference type="Pfam" id="PF04909"/>
    </source>
</evidence>
<comment type="similarity">
    <text evidence="1">Belongs to the metallo-dependent hydrolases superfamily.</text>
</comment>
<gene>
    <name evidence="3" type="ORF">C8N45_1291</name>
</gene>
<dbReference type="GO" id="GO:0016787">
    <property type="term" value="F:hydrolase activity"/>
    <property type="evidence" value="ECO:0007669"/>
    <property type="project" value="UniProtKB-KW"/>
</dbReference>
<proteinExistence type="inferred from homology"/>
<dbReference type="InterPro" id="IPR006680">
    <property type="entry name" value="Amidohydro-rel"/>
</dbReference>
<dbReference type="Proteomes" id="UP000244523">
    <property type="component" value="Unassembled WGS sequence"/>
</dbReference>
<protein>
    <submittedName>
        <fullName evidence="3">Putative TIM-barrel fold metal-dependent hydrolase</fullName>
    </submittedName>
</protein>
<dbReference type="InterPro" id="IPR032466">
    <property type="entry name" value="Metal_Hydrolase"/>
</dbReference>
<name>A0A2T6K4J5_9RHOB</name>
<keyword evidence="3" id="KW-0378">Hydrolase</keyword>
<keyword evidence="4" id="KW-1185">Reference proteome</keyword>
<dbReference type="PANTHER" id="PTHR43569:SF1">
    <property type="entry name" value="BLL3371 PROTEIN"/>
    <property type="match status" value="1"/>
</dbReference>
<dbReference type="EMBL" id="QBUD01000029">
    <property type="protein sequence ID" value="PUB09538.1"/>
    <property type="molecule type" value="Genomic_DNA"/>
</dbReference>
<dbReference type="InterPro" id="IPR052350">
    <property type="entry name" value="Metallo-dep_Lactonases"/>
</dbReference>
<dbReference type="Pfam" id="PF04909">
    <property type="entry name" value="Amidohydro_2"/>
    <property type="match status" value="1"/>
</dbReference>
<reference evidence="3 4" key="1">
    <citation type="submission" date="2018-04" db="EMBL/GenBank/DDBJ databases">
        <title>Genomic Encyclopedia of Archaeal and Bacterial Type Strains, Phase II (KMG-II): from individual species to whole genera.</title>
        <authorList>
            <person name="Goeker M."/>
        </authorList>
    </citation>
    <scope>NUCLEOTIDE SEQUENCE [LARGE SCALE GENOMIC DNA]</scope>
    <source>
        <strain evidence="3 4">DSM 29955</strain>
    </source>
</reference>
<dbReference type="AlphaFoldDB" id="A0A2T6K4J5"/>